<protein>
    <submittedName>
        <fullName evidence="1">Uncharacterized protein</fullName>
    </submittedName>
</protein>
<dbReference type="EMBL" id="LN890958">
    <property type="protein sequence ID" value="CUS14508.1"/>
    <property type="molecule type" value="Genomic_DNA"/>
</dbReference>
<evidence type="ECO:0000313" key="2">
    <source>
        <dbReference type="Proteomes" id="UP001412239"/>
    </source>
</evidence>
<name>A0A292Q6E9_9PEZI</name>
<dbReference type="Proteomes" id="UP001412239">
    <property type="component" value="Unassembled WGS sequence"/>
</dbReference>
<proteinExistence type="predicted"/>
<sequence>MEGLIQLTFAIPEAAHPGVEAKQMCLHIEEMVKEEEQKMKSEMGNPRVTMELTIKRQIAGASNGIRAVFAAEANSAARARERGRKGGEVLVTIVLFLKIDLLDNGFGGVQVLARATVMRRREFNLESPHLDSG</sequence>
<keyword evidence="2" id="KW-1185">Reference proteome</keyword>
<reference evidence="1" key="1">
    <citation type="submission" date="2015-10" db="EMBL/GenBank/DDBJ databases">
        <authorList>
            <person name="Regsiter A."/>
            <person name="william w."/>
        </authorList>
    </citation>
    <scope>NUCLEOTIDE SEQUENCE</scope>
    <source>
        <strain evidence="1">Montdore</strain>
    </source>
</reference>
<accession>A0A292Q6E9</accession>
<gene>
    <name evidence="1" type="ORF">GSTUAT00001385001</name>
</gene>
<dbReference type="AlphaFoldDB" id="A0A292Q6E9"/>
<evidence type="ECO:0000313" key="1">
    <source>
        <dbReference type="EMBL" id="CUS14508.1"/>
    </source>
</evidence>
<organism evidence="1 2">
    <name type="scientific">Tuber aestivum</name>
    <name type="common">summer truffle</name>
    <dbReference type="NCBI Taxonomy" id="59557"/>
    <lineage>
        <taxon>Eukaryota</taxon>
        <taxon>Fungi</taxon>
        <taxon>Dikarya</taxon>
        <taxon>Ascomycota</taxon>
        <taxon>Pezizomycotina</taxon>
        <taxon>Pezizomycetes</taxon>
        <taxon>Pezizales</taxon>
        <taxon>Tuberaceae</taxon>
        <taxon>Tuber</taxon>
    </lineage>
</organism>